<reference evidence="1" key="1">
    <citation type="submission" date="2023-04" db="EMBL/GenBank/DDBJ databases">
        <title>Draft Genome sequencing of Naganishia species isolated from polar environments using Oxford Nanopore Technology.</title>
        <authorList>
            <person name="Leo P."/>
            <person name="Venkateswaran K."/>
        </authorList>
    </citation>
    <scope>NUCLEOTIDE SEQUENCE</scope>
    <source>
        <strain evidence="1">MNA-CCFEE 5262</strain>
    </source>
</reference>
<evidence type="ECO:0000313" key="2">
    <source>
        <dbReference type="Proteomes" id="UP001230649"/>
    </source>
</evidence>
<dbReference type="Proteomes" id="UP001230649">
    <property type="component" value="Unassembled WGS sequence"/>
</dbReference>
<proteinExistence type="predicted"/>
<dbReference type="EMBL" id="JASBWS010000001">
    <property type="protein sequence ID" value="KAJ9117860.1"/>
    <property type="molecule type" value="Genomic_DNA"/>
</dbReference>
<keyword evidence="2" id="KW-1185">Reference proteome</keyword>
<organism evidence="1 2">
    <name type="scientific">Naganishia adeliensis</name>
    <dbReference type="NCBI Taxonomy" id="92952"/>
    <lineage>
        <taxon>Eukaryota</taxon>
        <taxon>Fungi</taxon>
        <taxon>Dikarya</taxon>
        <taxon>Basidiomycota</taxon>
        <taxon>Agaricomycotina</taxon>
        <taxon>Tremellomycetes</taxon>
        <taxon>Filobasidiales</taxon>
        <taxon>Filobasidiaceae</taxon>
        <taxon>Naganishia</taxon>
    </lineage>
</organism>
<evidence type="ECO:0000313" key="1">
    <source>
        <dbReference type="EMBL" id="KAJ9117860.1"/>
    </source>
</evidence>
<accession>A0ACC2X2Q0</accession>
<comment type="caution">
    <text evidence="1">The sequence shown here is derived from an EMBL/GenBank/DDBJ whole genome shotgun (WGS) entry which is preliminary data.</text>
</comment>
<protein>
    <submittedName>
        <fullName evidence="1">Uncharacterized protein</fullName>
    </submittedName>
</protein>
<sequence>MIPSSMSPWYISLQLFQIKSTTEQTLIDEKERGALSSRQALPNHLDASLRAFTGYIPPIAPTDLDST</sequence>
<gene>
    <name evidence="1" type="ORF">QFC20_000140</name>
</gene>
<name>A0ACC2X2Q0_9TREE</name>